<protein>
    <recommendedName>
        <fullName evidence="3">Peroxisomal membrane protein PEX16</fullName>
    </recommendedName>
</protein>
<gene>
    <name evidence="1" type="ORF">PF007_g29481</name>
</gene>
<evidence type="ECO:0008006" key="3">
    <source>
        <dbReference type="Google" id="ProtNLM"/>
    </source>
</evidence>
<sequence>MEPEVATQLGYSLMGLLHLYHDYVVWKKESADKDPPTGSHKQTRLNRRAMMLRGGKVREDAIRLALSAAAVKPAEPKMPVSAEKARDEIAARKMALILYLLRDPVLATVTKPATGKAGDDIRRDGWFLLNRARRWNIYSGGSMLDFALRNNEVD</sequence>
<accession>A0A6A3PMI5</accession>
<evidence type="ECO:0000313" key="2">
    <source>
        <dbReference type="Proteomes" id="UP000441208"/>
    </source>
</evidence>
<organism evidence="1 2">
    <name type="scientific">Phytophthora fragariae</name>
    <dbReference type="NCBI Taxonomy" id="53985"/>
    <lineage>
        <taxon>Eukaryota</taxon>
        <taxon>Sar</taxon>
        <taxon>Stramenopiles</taxon>
        <taxon>Oomycota</taxon>
        <taxon>Peronosporomycetes</taxon>
        <taxon>Peronosporales</taxon>
        <taxon>Peronosporaceae</taxon>
        <taxon>Phytophthora</taxon>
    </lineage>
</organism>
<reference evidence="1 2" key="1">
    <citation type="submission" date="2018-08" db="EMBL/GenBank/DDBJ databases">
        <title>Genomic investigation of the strawberry pathogen Phytophthora fragariae indicates pathogenicity is determined by transcriptional variation in three key races.</title>
        <authorList>
            <person name="Adams T.M."/>
            <person name="Armitage A.D."/>
            <person name="Sobczyk M.K."/>
            <person name="Bates H.J."/>
            <person name="Dunwell J.M."/>
            <person name="Nellist C.F."/>
            <person name="Harrison R.J."/>
        </authorList>
    </citation>
    <scope>NUCLEOTIDE SEQUENCE [LARGE SCALE GENOMIC DNA]</scope>
    <source>
        <strain evidence="1 2">NOV-71</strain>
    </source>
</reference>
<evidence type="ECO:0000313" key="1">
    <source>
        <dbReference type="EMBL" id="KAE9063636.1"/>
    </source>
</evidence>
<dbReference type="AlphaFoldDB" id="A0A6A3PMI5"/>
<proteinExistence type="predicted"/>
<name>A0A6A3PMI5_9STRA</name>
<dbReference type="Proteomes" id="UP000441208">
    <property type="component" value="Unassembled WGS sequence"/>
</dbReference>
<dbReference type="EMBL" id="QXFZ01004603">
    <property type="protein sequence ID" value="KAE9063636.1"/>
    <property type="molecule type" value="Genomic_DNA"/>
</dbReference>
<comment type="caution">
    <text evidence="1">The sequence shown here is derived from an EMBL/GenBank/DDBJ whole genome shotgun (WGS) entry which is preliminary data.</text>
</comment>